<feature type="region of interest" description="Disordered" evidence="2">
    <location>
        <begin position="1082"/>
        <end position="1173"/>
    </location>
</feature>
<feature type="domain" description="Protein kinase" evidence="3">
    <location>
        <begin position="19"/>
        <end position="279"/>
    </location>
</feature>
<dbReference type="SMART" id="SM00671">
    <property type="entry name" value="SEL1"/>
    <property type="match status" value="15"/>
</dbReference>
<dbReference type="InterPro" id="IPR000719">
    <property type="entry name" value="Prot_kinase_dom"/>
</dbReference>
<sequence length="1173" mass="132356">MDKILGCKDPYKGDPEKRFEFVKSFGSGGFGTVELCRDRENGNKLVIKKLAKIESTTINEIAMLYHIRHKYIIKLYDYYQTKINQDTIDRNEIKGAKVNTPMYGMVIEFGEGGDLLKYITERISIEEIILLKIIDQSAQALRFLNENRTMHRDIKPENILLDKYGDIKLADFGTGDVLQEDSAYRTFTQQTGTQIYMAPEIKAQHKYYTYAIDVYSLGVSIYRACRGNLENNDLKTIDVDGLPEPIPDTYSPEFISLIKKMLAFDENERATLTDIQSMIQSITTPIKLTEYQQNQLDNSLSLYYGTDGVTNKQEAIENFKKLVSETNNECPEPLFQLAHSFLYGDSNQQDKEEAIKLLRLASRKLYCPALKLLSFCYQHGFGVEKDMFTSVQLLTIAQKNDPEASFLLGCLTFNGEAIDIKNNKYDTKEVVKQDFELAFHYFLNAKNFVPAQNYIGLCYNNGRGIEANPFEAYKYFSSAAESHFLDAVYNLAVFYLTEKSNDQICIEKAVNLLNKAASEYHIGACLKLSELYSEGTLVQKDEKKANFYSKIDDKNSVNFDTIYSYALFKLKGDNYAQYEAFTILSLCSEKHAGAAYRLAQCYRDGIGTIKDDQKAANLFEQASNHGIVDATVDLALCFLNGTGREMDKEKGIAMMKDSIEQGSIYAARCLAQCYITKNGVEEEGNKKAIDLLRTAQSCGDLESTYLLAKSIRKKGLEEMDFDLLEEAMSLFEKAAMKGHPGASHEFAMIYSQGFEIYIDKEKAFEFFQIASQKNHPQATTELGKLYEKQHENEKAFKSYQKASNLGDNDGLYHLGMCYLKGIGVDIDKGKGRSLIEKAAEAGIVDAKYQLGFLYQEGIGGQKDEGKSAALFEEASNLGSIQAKVQLGNCYLHGIGVQQDNSKAFRMFKQASDNKSVEGKYKLAKLYLKGLGVRKNPNEAILLFEFLVREKNYVPAMYRLAKCYIDGVGCDADPKKGVQTLKKAVKKGNAKAMNLLGLCYINGNGAKLNTDAAREYFKKAADAGNKDALENLNKYRKEENVPPKTLENFDDENQFEKPSNNLPFYNVGSAAYFHSNFNESARLPLEPSSSQRLPDNGRVIRPPLKDARSPRVNPRLGSAPRKQRDRNQTNDRIDTGRKPPRQVAFGQITPLYQMNRGASRRAINQPVPQVQHRR</sequence>
<protein>
    <submittedName>
        <fullName evidence="4">NUAK SNF1-like kinase 1</fullName>
    </submittedName>
</protein>
<accession>A0ABR2L0P0</accession>
<dbReference type="Gene3D" id="1.25.40.10">
    <property type="entry name" value="Tetratricopeptide repeat domain"/>
    <property type="match status" value="4"/>
</dbReference>
<dbReference type="PANTHER" id="PTHR43628:SF1">
    <property type="entry name" value="CHITIN SYNTHASE REGULATORY FACTOR 2-RELATED"/>
    <property type="match status" value="1"/>
</dbReference>
<dbReference type="PROSITE" id="PS50005">
    <property type="entry name" value="TPR"/>
    <property type="match status" value="1"/>
</dbReference>
<dbReference type="InterPro" id="IPR019734">
    <property type="entry name" value="TPR_rpt"/>
</dbReference>
<dbReference type="Proteomes" id="UP001470230">
    <property type="component" value="Unassembled WGS sequence"/>
</dbReference>
<evidence type="ECO:0000259" key="3">
    <source>
        <dbReference type="PROSITE" id="PS50011"/>
    </source>
</evidence>
<evidence type="ECO:0000313" key="4">
    <source>
        <dbReference type="EMBL" id="KAK8896932.1"/>
    </source>
</evidence>
<dbReference type="InterPro" id="IPR011009">
    <property type="entry name" value="Kinase-like_dom_sf"/>
</dbReference>
<comment type="caution">
    <text evidence="4">The sequence shown here is derived from an EMBL/GenBank/DDBJ whole genome shotgun (WGS) entry which is preliminary data.</text>
</comment>
<name>A0ABR2L0P0_9EUKA</name>
<feature type="region of interest" description="Disordered" evidence="2">
    <location>
        <begin position="1037"/>
        <end position="1056"/>
    </location>
</feature>
<organism evidence="4 5">
    <name type="scientific">Tritrichomonas musculus</name>
    <dbReference type="NCBI Taxonomy" id="1915356"/>
    <lineage>
        <taxon>Eukaryota</taxon>
        <taxon>Metamonada</taxon>
        <taxon>Parabasalia</taxon>
        <taxon>Tritrichomonadida</taxon>
        <taxon>Tritrichomonadidae</taxon>
        <taxon>Tritrichomonas</taxon>
    </lineage>
</organism>
<proteinExistence type="predicted"/>
<dbReference type="InterPro" id="IPR052945">
    <property type="entry name" value="Mitotic_Regulator"/>
</dbReference>
<evidence type="ECO:0000256" key="2">
    <source>
        <dbReference type="SAM" id="MobiDB-lite"/>
    </source>
</evidence>
<dbReference type="InterPro" id="IPR011990">
    <property type="entry name" value="TPR-like_helical_dom_sf"/>
</dbReference>
<feature type="compositionally biased region" description="Basic and acidic residues" evidence="2">
    <location>
        <begin position="1124"/>
        <end position="1136"/>
    </location>
</feature>
<keyword evidence="5" id="KW-1185">Reference proteome</keyword>
<dbReference type="Pfam" id="PF08238">
    <property type="entry name" value="Sel1"/>
    <property type="match status" value="17"/>
</dbReference>
<evidence type="ECO:0000256" key="1">
    <source>
        <dbReference type="PROSITE-ProRule" id="PRU00339"/>
    </source>
</evidence>
<dbReference type="Pfam" id="PF00069">
    <property type="entry name" value="Pkinase"/>
    <property type="match status" value="1"/>
</dbReference>
<dbReference type="PANTHER" id="PTHR43628">
    <property type="entry name" value="ACTIVATOR OF C KINASE PROTEIN 1-RELATED"/>
    <property type="match status" value="1"/>
</dbReference>
<dbReference type="SMART" id="SM00220">
    <property type="entry name" value="S_TKc"/>
    <property type="match status" value="1"/>
</dbReference>
<dbReference type="SUPFAM" id="SSF81901">
    <property type="entry name" value="HCP-like"/>
    <property type="match status" value="4"/>
</dbReference>
<dbReference type="SUPFAM" id="SSF56112">
    <property type="entry name" value="Protein kinase-like (PK-like)"/>
    <property type="match status" value="1"/>
</dbReference>
<keyword evidence="1" id="KW-0802">TPR repeat</keyword>
<dbReference type="InterPro" id="IPR006597">
    <property type="entry name" value="Sel1-like"/>
</dbReference>
<dbReference type="PROSITE" id="PS50011">
    <property type="entry name" value="PROTEIN_KINASE_DOM"/>
    <property type="match status" value="1"/>
</dbReference>
<feature type="repeat" description="TPR" evidence="1">
    <location>
        <begin position="776"/>
        <end position="809"/>
    </location>
</feature>
<dbReference type="Gene3D" id="1.10.510.10">
    <property type="entry name" value="Transferase(Phosphotransferase) domain 1"/>
    <property type="match status" value="1"/>
</dbReference>
<dbReference type="EMBL" id="JAPFFF010000002">
    <property type="protein sequence ID" value="KAK8896932.1"/>
    <property type="molecule type" value="Genomic_DNA"/>
</dbReference>
<reference evidence="4 5" key="1">
    <citation type="submission" date="2024-04" db="EMBL/GenBank/DDBJ databases">
        <title>Tritrichomonas musculus Genome.</title>
        <authorList>
            <person name="Alves-Ferreira E."/>
            <person name="Grigg M."/>
            <person name="Lorenzi H."/>
            <person name="Galac M."/>
        </authorList>
    </citation>
    <scope>NUCLEOTIDE SEQUENCE [LARGE SCALE GENOMIC DNA]</scope>
    <source>
        <strain evidence="4 5">EAF2021</strain>
    </source>
</reference>
<gene>
    <name evidence="4" type="ORF">M9Y10_014859</name>
</gene>
<evidence type="ECO:0000313" key="5">
    <source>
        <dbReference type="Proteomes" id="UP001470230"/>
    </source>
</evidence>